<dbReference type="RefSeq" id="XP_033533324.1">
    <property type="nucleotide sequence ID" value="XM_033682098.1"/>
</dbReference>
<sequence>MEDVDLLGLNAFEEQVQKLGDVNSRGETATRLNYASVMNKWKRFCKYREYSESPEERMKMATSIDVIVFLVYIIETGRIGTPVSLKNYYTRFSAIRHQKFSDAVPWTKTQRKSITTYIFDIFAQKYRLSNLREPASVIDFKDLCTILETHWERLDLFFKNGCMRLQFALAILIHAYTATRPGAILYGLPHVPDEEPEP</sequence>
<dbReference type="PANTHER" id="PTHR37535:SF4">
    <property type="entry name" value="FLUG DOMAIN-CONTAINING PROTEIN"/>
    <property type="match status" value="1"/>
</dbReference>
<dbReference type="PANTHER" id="PTHR37535">
    <property type="entry name" value="FLUG DOMAIN PROTEIN"/>
    <property type="match status" value="1"/>
</dbReference>
<protein>
    <submittedName>
        <fullName evidence="1 3">Uncharacterized protein</fullName>
    </submittedName>
</protein>
<reference evidence="1 3" key="1">
    <citation type="submission" date="2020-01" db="EMBL/GenBank/DDBJ databases">
        <authorList>
            <consortium name="DOE Joint Genome Institute"/>
            <person name="Haridas S."/>
            <person name="Albert R."/>
            <person name="Binder M."/>
            <person name="Bloem J."/>
            <person name="Labutti K."/>
            <person name="Salamov A."/>
            <person name="Andreopoulos B."/>
            <person name="Baker S.E."/>
            <person name="Barry K."/>
            <person name="Bills G."/>
            <person name="Bluhm B.H."/>
            <person name="Cannon C."/>
            <person name="Castanera R."/>
            <person name="Culley D.E."/>
            <person name="Daum C."/>
            <person name="Ezra D."/>
            <person name="Gonzalez J.B."/>
            <person name="Henrissat B."/>
            <person name="Kuo A."/>
            <person name="Liang C."/>
            <person name="Lipzen A."/>
            <person name="Lutzoni F."/>
            <person name="Magnuson J."/>
            <person name="Mondo S."/>
            <person name="Nolan M."/>
            <person name="Ohm R."/>
            <person name="Pangilinan J."/>
            <person name="Park H.-J."/>
            <person name="Ramirez L."/>
            <person name="Alfaro M."/>
            <person name="Sun H."/>
            <person name="Tritt A."/>
            <person name="Yoshinaga Y."/>
            <person name="Zwiers L.-H."/>
            <person name="Turgeon B.G."/>
            <person name="Goodwin S.B."/>
            <person name="Spatafora J.W."/>
            <person name="Crous P.W."/>
            <person name="Grigoriev I.V."/>
        </authorList>
    </citation>
    <scope>NUCLEOTIDE SEQUENCE</scope>
    <source>
        <strain evidence="1 3">CBS 781.70</strain>
    </source>
</reference>
<reference evidence="3" key="2">
    <citation type="submission" date="2020-04" db="EMBL/GenBank/DDBJ databases">
        <authorList>
            <consortium name="NCBI Genome Project"/>
        </authorList>
    </citation>
    <scope>NUCLEOTIDE SEQUENCE</scope>
    <source>
        <strain evidence="3">CBS 781.70</strain>
    </source>
</reference>
<accession>A0A6G1G0X7</accession>
<dbReference type="AlphaFoldDB" id="A0A6G1G0X7"/>
<name>A0A6G1G0X7_9PEZI</name>
<organism evidence="1">
    <name type="scientific">Eremomyces bilateralis CBS 781.70</name>
    <dbReference type="NCBI Taxonomy" id="1392243"/>
    <lineage>
        <taxon>Eukaryota</taxon>
        <taxon>Fungi</taxon>
        <taxon>Dikarya</taxon>
        <taxon>Ascomycota</taxon>
        <taxon>Pezizomycotina</taxon>
        <taxon>Dothideomycetes</taxon>
        <taxon>Dothideomycetes incertae sedis</taxon>
        <taxon>Eremomycetales</taxon>
        <taxon>Eremomycetaceae</taxon>
        <taxon>Eremomyces</taxon>
    </lineage>
</organism>
<dbReference type="GeneID" id="54422668"/>
<keyword evidence="2" id="KW-1185">Reference proteome</keyword>
<reference evidence="3" key="3">
    <citation type="submission" date="2025-04" db="UniProtKB">
        <authorList>
            <consortium name="RefSeq"/>
        </authorList>
    </citation>
    <scope>IDENTIFICATION</scope>
    <source>
        <strain evidence="3">CBS 781.70</strain>
    </source>
</reference>
<proteinExistence type="predicted"/>
<evidence type="ECO:0000313" key="3">
    <source>
        <dbReference type="RefSeq" id="XP_033533324.1"/>
    </source>
</evidence>
<dbReference type="EMBL" id="ML975160">
    <property type="protein sequence ID" value="KAF1811693.1"/>
    <property type="molecule type" value="Genomic_DNA"/>
</dbReference>
<gene>
    <name evidence="1 3" type="ORF">P152DRAFT_48743</name>
</gene>
<evidence type="ECO:0000313" key="2">
    <source>
        <dbReference type="Proteomes" id="UP000504638"/>
    </source>
</evidence>
<dbReference type="OrthoDB" id="3941562at2759"/>
<dbReference type="Proteomes" id="UP000504638">
    <property type="component" value="Unplaced"/>
</dbReference>
<evidence type="ECO:0000313" key="1">
    <source>
        <dbReference type="EMBL" id="KAF1811693.1"/>
    </source>
</evidence>